<dbReference type="GeneID" id="36830726"/>
<evidence type="ECO:0000313" key="1">
    <source>
        <dbReference type="EMBL" id="AWR93425.1"/>
    </source>
</evidence>
<dbReference type="KEGG" id="abri:DFR85_01180"/>
<dbReference type="AlphaFoldDB" id="A0A2U9IBN9"/>
<keyword evidence="2" id="KW-1185">Reference proteome</keyword>
<name>A0A2U9IBN9_9CREN</name>
<evidence type="ECO:0000313" key="2">
    <source>
        <dbReference type="Proteomes" id="UP000248044"/>
    </source>
</evidence>
<reference evidence="1 2" key="1">
    <citation type="submission" date="2018-05" db="EMBL/GenBank/DDBJ databases">
        <title>Complete Genome Sequences of Extremely Thermoacidophilic, Metal-Mobilizing Type-Strain Members of the Archaeal Family Sulfolobaceae: Acidianus brierleyi DSM-1651T, Acidianus sulfidivorans DSM-18786T, Metallosphaera hakonensis DSM-7519T, and Metallosphaera prunae DSM-10039T.</title>
        <authorList>
            <person name="Counts J.A."/>
            <person name="Kelly R.M."/>
        </authorList>
    </citation>
    <scope>NUCLEOTIDE SEQUENCE [LARGE SCALE GENOMIC DNA]</scope>
    <source>
        <strain evidence="1 2">DSM 1651</strain>
    </source>
</reference>
<sequence length="96" mass="10947">MEIRVIFSSDKLERENSVLKSHIYGIGLIEEPKEFAGEIAMIDGLLVRDIRIRDFSNDGYGYTILKTPFGVREEHHQYDAIGKSKPVSMIEVPHEA</sequence>
<gene>
    <name evidence="1" type="ORF">DFR85_01180</name>
</gene>
<accession>A0A2U9IBN9</accession>
<dbReference type="Proteomes" id="UP000248044">
    <property type="component" value="Chromosome"/>
</dbReference>
<proteinExistence type="predicted"/>
<dbReference type="EMBL" id="CP029289">
    <property type="protein sequence ID" value="AWR93425.1"/>
    <property type="molecule type" value="Genomic_DNA"/>
</dbReference>
<organism evidence="1 2">
    <name type="scientific">Acidianus brierleyi</name>
    <dbReference type="NCBI Taxonomy" id="41673"/>
    <lineage>
        <taxon>Archaea</taxon>
        <taxon>Thermoproteota</taxon>
        <taxon>Thermoprotei</taxon>
        <taxon>Sulfolobales</taxon>
        <taxon>Sulfolobaceae</taxon>
        <taxon>Acidianus</taxon>
    </lineage>
</organism>
<dbReference type="RefSeq" id="WP_110269309.1">
    <property type="nucleotide sequence ID" value="NZ_CP029289.2"/>
</dbReference>
<protein>
    <submittedName>
        <fullName evidence="1">Uncharacterized protein</fullName>
    </submittedName>
</protein>